<comment type="similarity">
    <text evidence="1">Belongs to the short-chain dehydrogenases/reductases (SDR) family.</text>
</comment>
<protein>
    <recommendedName>
        <fullName evidence="4">Short chain oxidoreductase</fullName>
    </recommendedName>
</protein>
<dbReference type="Gene3D" id="3.40.50.720">
    <property type="entry name" value="NAD(P)-binding Rossmann-like Domain"/>
    <property type="match status" value="1"/>
</dbReference>
<sequence>MANYLITGSARGLGLALATHLASFPKAEVASVFATSRRDNSPGLAELVASSSGRVVFIPLDATDRTSVQNAARQVEKQLHGRGLDVLVNNVGVMPVTRGGVEKMSVFFQLGQSIDVYAYELTSCREDLDDTFHANVTSTHMVTQAFLPLLRKGERKLVTNISTTLGSIGVASTFKSNPVPAYKITKAALNMLTKQYAEDLVDEGFTFLAVSPGWLQTDMGGSRADLPVAQGAEAVVKTMKEATTAQNGKFLNIHVPGWENNPGLNQYDGKEIPW</sequence>
<proteinExistence type="inferred from homology"/>
<dbReference type="eggNOG" id="KOG1611">
    <property type="taxonomic scope" value="Eukaryota"/>
</dbReference>
<evidence type="ECO:0000256" key="1">
    <source>
        <dbReference type="ARBA" id="ARBA00006484"/>
    </source>
</evidence>
<evidence type="ECO:0000313" key="3">
    <source>
        <dbReference type="Proteomes" id="UP000007963"/>
    </source>
</evidence>
<evidence type="ECO:0000313" key="2">
    <source>
        <dbReference type="EMBL" id="EAU32713.1"/>
    </source>
</evidence>
<dbReference type="InterPro" id="IPR002347">
    <property type="entry name" value="SDR_fam"/>
</dbReference>
<dbReference type="PANTHER" id="PTHR43544:SF36">
    <property type="entry name" value="CHAIN OXIDOREDUCTASE (CSGA), PUTATIVE (AFU_ORTHOLOGUE AFUA_4G00910)-RELATED"/>
    <property type="match status" value="1"/>
</dbReference>
<dbReference type="HOGENOM" id="CLU_010194_9_1_1"/>
<evidence type="ECO:0008006" key="4">
    <source>
        <dbReference type="Google" id="ProtNLM"/>
    </source>
</evidence>
<dbReference type="Pfam" id="PF00106">
    <property type="entry name" value="adh_short"/>
    <property type="match status" value="1"/>
</dbReference>
<dbReference type="VEuPathDB" id="FungiDB:ATEG_07329"/>
<organism evidence="2 3">
    <name type="scientific">Aspergillus terreus (strain NIH 2624 / FGSC A1156)</name>
    <dbReference type="NCBI Taxonomy" id="341663"/>
    <lineage>
        <taxon>Eukaryota</taxon>
        <taxon>Fungi</taxon>
        <taxon>Dikarya</taxon>
        <taxon>Ascomycota</taxon>
        <taxon>Pezizomycotina</taxon>
        <taxon>Eurotiomycetes</taxon>
        <taxon>Eurotiomycetidae</taxon>
        <taxon>Eurotiales</taxon>
        <taxon>Aspergillaceae</taxon>
        <taxon>Aspergillus</taxon>
        <taxon>Aspergillus subgen. Circumdati</taxon>
    </lineage>
</organism>
<reference evidence="3" key="1">
    <citation type="submission" date="2005-09" db="EMBL/GenBank/DDBJ databases">
        <title>Annotation of the Aspergillus terreus NIH2624 genome.</title>
        <authorList>
            <person name="Birren B.W."/>
            <person name="Lander E.S."/>
            <person name="Galagan J.E."/>
            <person name="Nusbaum C."/>
            <person name="Devon K."/>
            <person name="Henn M."/>
            <person name="Ma L.-J."/>
            <person name="Jaffe D.B."/>
            <person name="Butler J."/>
            <person name="Alvarez P."/>
            <person name="Gnerre S."/>
            <person name="Grabherr M."/>
            <person name="Kleber M."/>
            <person name="Mauceli E.W."/>
            <person name="Brockman W."/>
            <person name="Rounsley S."/>
            <person name="Young S.K."/>
            <person name="LaButti K."/>
            <person name="Pushparaj V."/>
            <person name="DeCaprio D."/>
            <person name="Crawford M."/>
            <person name="Koehrsen M."/>
            <person name="Engels R."/>
            <person name="Montgomery P."/>
            <person name="Pearson M."/>
            <person name="Howarth C."/>
            <person name="Larson L."/>
            <person name="Luoma S."/>
            <person name="White J."/>
            <person name="Alvarado L."/>
            <person name="Kodira C.D."/>
            <person name="Zeng Q."/>
            <person name="Oleary S."/>
            <person name="Yandava C."/>
            <person name="Denning D.W."/>
            <person name="Nierman W.C."/>
            <person name="Milne T."/>
            <person name="Madden K."/>
        </authorList>
    </citation>
    <scope>NUCLEOTIDE SEQUENCE [LARGE SCALE GENOMIC DNA]</scope>
    <source>
        <strain evidence="3">NIH 2624 / FGSC A1156</strain>
    </source>
</reference>
<name>Q0CG63_ASPTN</name>
<dbReference type="PRINTS" id="PR00081">
    <property type="entry name" value="GDHRDH"/>
</dbReference>
<dbReference type="EMBL" id="CH476603">
    <property type="protein sequence ID" value="EAU32713.1"/>
    <property type="molecule type" value="Genomic_DNA"/>
</dbReference>
<gene>
    <name evidence="2" type="ORF">ATEG_07329</name>
</gene>
<dbReference type="OMA" id="GWENNPG"/>
<dbReference type="GO" id="GO:0005737">
    <property type="term" value="C:cytoplasm"/>
    <property type="evidence" value="ECO:0007669"/>
    <property type="project" value="TreeGrafter"/>
</dbReference>
<dbReference type="AlphaFoldDB" id="Q0CG63"/>
<dbReference type="RefSeq" id="XP_001210015.1">
    <property type="nucleotide sequence ID" value="XM_001210015.1"/>
</dbReference>
<dbReference type="GO" id="GO:0016491">
    <property type="term" value="F:oxidoreductase activity"/>
    <property type="evidence" value="ECO:0007669"/>
    <property type="project" value="TreeGrafter"/>
</dbReference>
<dbReference type="InterPro" id="IPR036291">
    <property type="entry name" value="NAD(P)-bd_dom_sf"/>
</dbReference>
<accession>Q0CG63</accession>
<dbReference type="GeneID" id="4319293"/>
<dbReference type="SUPFAM" id="SSF51735">
    <property type="entry name" value="NAD(P)-binding Rossmann-fold domains"/>
    <property type="match status" value="1"/>
</dbReference>
<dbReference type="PANTHER" id="PTHR43544">
    <property type="entry name" value="SHORT-CHAIN DEHYDROGENASE/REDUCTASE"/>
    <property type="match status" value="1"/>
</dbReference>
<dbReference type="CDD" id="cd05325">
    <property type="entry name" value="carb_red_sniffer_like_SDR_c"/>
    <property type="match status" value="1"/>
</dbReference>
<dbReference type="InterPro" id="IPR051468">
    <property type="entry name" value="Fungal_SecMetab_SDRs"/>
</dbReference>
<dbReference type="Proteomes" id="UP000007963">
    <property type="component" value="Unassembled WGS sequence"/>
</dbReference>
<dbReference type="OrthoDB" id="7289984at2759"/>